<keyword evidence="7 8" id="KW-0472">Membrane</keyword>
<keyword evidence="3" id="KW-0328">Glycosyltransferase</keyword>
<evidence type="ECO:0000256" key="7">
    <source>
        <dbReference type="ARBA" id="ARBA00023136"/>
    </source>
</evidence>
<protein>
    <submittedName>
        <fullName evidence="9">4-amino-4-deoxy-L-arabinose transferase-like glycosyltransferase</fullName>
    </submittedName>
</protein>
<feature type="transmembrane region" description="Helical" evidence="8">
    <location>
        <begin position="384"/>
        <end position="406"/>
    </location>
</feature>
<dbReference type="PANTHER" id="PTHR33908">
    <property type="entry name" value="MANNOSYLTRANSFERASE YKCB-RELATED"/>
    <property type="match status" value="1"/>
</dbReference>
<evidence type="ECO:0000256" key="3">
    <source>
        <dbReference type="ARBA" id="ARBA00022676"/>
    </source>
</evidence>
<keyword evidence="5 8" id="KW-0812">Transmembrane</keyword>
<feature type="transmembrane region" description="Helical" evidence="8">
    <location>
        <begin position="300"/>
        <end position="323"/>
    </location>
</feature>
<sequence>MTSPSLPLPARSEGWGVRLLAFLERSHARALAILVVLSLVSFLPGFVTLQPFDRDEPRFAQASKQMLESGDFIDIRFQDEGRHKKPVGIYWLQAAVVSAAEAAGVPEARTTIALYRLPSLVGAITVVLATYWAALVLLSGQVGVPARRAAFLAGAFMAGAILLGVEARIAKTDATLAACSVVAMAVLARAFLNRLSPLPAVLSVIFWLAVGLSILIKGPLLLMVGGLAAAVLSIRDRSARWLLGLRPLWGLAIVAAITVPWFLAIWLKTGGAFFAESVGKDMLAKAQSGQERHWGPPGTYLLAFFGTFWPAAIFTAIGVPAFWRERRMAWVAFCLAWIVPAWLVFEVLPTKLPHYVLPVYPAIAILTAWALLNGDVHRRRPLATIATVLIPAIPLAIAAGLGVFAFRYDGTMLGPALPGFALAVGLALWSWLAFVRDRAVSSALLGVVSSLALSVSVFGVAQPLIPSLKLSPRLAAAARSLDCAEPRLATTSYREPSLIFLTRTDLVLTDGAGAAAFLAGGNCRMAFVEKRDEDAFAAHLSQTGLTPALVTRVRGFNINGGRQLDIGVYRTGREGASPPAAQGQQQDR</sequence>
<dbReference type="InterPro" id="IPR050297">
    <property type="entry name" value="LipidA_mod_glycosyltrf_83"/>
</dbReference>
<comment type="subcellular location">
    <subcellularLocation>
        <location evidence="1">Cell membrane</location>
        <topology evidence="1">Multi-pass membrane protein</topology>
    </subcellularLocation>
</comment>
<proteinExistence type="predicted"/>
<evidence type="ECO:0000256" key="1">
    <source>
        <dbReference type="ARBA" id="ARBA00004651"/>
    </source>
</evidence>
<comment type="caution">
    <text evidence="9">The sequence shown here is derived from an EMBL/GenBank/DDBJ whole genome shotgun (WGS) entry which is preliminary data.</text>
</comment>
<keyword evidence="4" id="KW-0808">Transferase</keyword>
<evidence type="ECO:0000256" key="6">
    <source>
        <dbReference type="ARBA" id="ARBA00022989"/>
    </source>
</evidence>
<evidence type="ECO:0000256" key="2">
    <source>
        <dbReference type="ARBA" id="ARBA00022475"/>
    </source>
</evidence>
<keyword evidence="6 8" id="KW-1133">Transmembrane helix</keyword>
<organism evidence="9 10">
    <name type="scientific">Pseudochelatococcus lubricantis</name>
    <dbReference type="NCBI Taxonomy" id="1538102"/>
    <lineage>
        <taxon>Bacteria</taxon>
        <taxon>Pseudomonadati</taxon>
        <taxon>Pseudomonadota</taxon>
        <taxon>Alphaproteobacteria</taxon>
        <taxon>Hyphomicrobiales</taxon>
        <taxon>Chelatococcaceae</taxon>
        <taxon>Pseudochelatococcus</taxon>
    </lineage>
</organism>
<feature type="transmembrane region" description="Helical" evidence="8">
    <location>
        <begin position="204"/>
        <end position="234"/>
    </location>
</feature>
<feature type="transmembrane region" description="Helical" evidence="8">
    <location>
        <begin position="149"/>
        <end position="167"/>
    </location>
</feature>
<evidence type="ECO:0000256" key="8">
    <source>
        <dbReference type="SAM" id="Phobius"/>
    </source>
</evidence>
<dbReference type="RefSeq" id="WP_166953070.1">
    <property type="nucleotide sequence ID" value="NZ_JAASQI010000005.1"/>
</dbReference>
<dbReference type="EMBL" id="JAASQI010000005">
    <property type="protein sequence ID" value="NIJ58570.1"/>
    <property type="molecule type" value="Genomic_DNA"/>
</dbReference>
<feature type="transmembrane region" description="Helical" evidence="8">
    <location>
        <begin position="354"/>
        <end position="372"/>
    </location>
</feature>
<feature type="transmembrane region" description="Helical" evidence="8">
    <location>
        <begin position="28"/>
        <end position="49"/>
    </location>
</feature>
<feature type="transmembrane region" description="Helical" evidence="8">
    <location>
        <begin position="174"/>
        <end position="192"/>
    </location>
</feature>
<keyword evidence="2" id="KW-1003">Cell membrane</keyword>
<evidence type="ECO:0000313" key="9">
    <source>
        <dbReference type="EMBL" id="NIJ58570.1"/>
    </source>
</evidence>
<feature type="transmembrane region" description="Helical" evidence="8">
    <location>
        <begin position="444"/>
        <end position="465"/>
    </location>
</feature>
<evidence type="ECO:0000313" key="10">
    <source>
        <dbReference type="Proteomes" id="UP001429580"/>
    </source>
</evidence>
<reference evidence="9 10" key="1">
    <citation type="submission" date="2020-03" db="EMBL/GenBank/DDBJ databases">
        <title>Genomic Encyclopedia of Type Strains, Phase IV (KMG-IV): sequencing the most valuable type-strain genomes for metagenomic binning, comparative biology and taxonomic classification.</title>
        <authorList>
            <person name="Goeker M."/>
        </authorList>
    </citation>
    <scope>NUCLEOTIDE SEQUENCE [LARGE SCALE GENOMIC DNA]</scope>
    <source>
        <strain evidence="9 10">DSM 103870</strain>
    </source>
</reference>
<feature type="transmembrane region" description="Helical" evidence="8">
    <location>
        <begin position="117"/>
        <end position="137"/>
    </location>
</feature>
<evidence type="ECO:0000256" key="5">
    <source>
        <dbReference type="ARBA" id="ARBA00022692"/>
    </source>
</evidence>
<dbReference type="PANTHER" id="PTHR33908:SF3">
    <property type="entry name" value="UNDECAPRENYL PHOSPHATE-ALPHA-4-AMINO-4-DEOXY-L-ARABINOSE ARABINOSYL TRANSFERASE"/>
    <property type="match status" value="1"/>
</dbReference>
<dbReference type="Proteomes" id="UP001429580">
    <property type="component" value="Unassembled WGS sequence"/>
</dbReference>
<evidence type="ECO:0000256" key="4">
    <source>
        <dbReference type="ARBA" id="ARBA00022679"/>
    </source>
</evidence>
<feature type="transmembrane region" description="Helical" evidence="8">
    <location>
        <begin position="246"/>
        <end position="267"/>
    </location>
</feature>
<name>A0ABX0V443_9HYPH</name>
<accession>A0ABX0V443</accession>
<gene>
    <name evidence="9" type="ORF">FHS82_002418</name>
</gene>
<feature type="transmembrane region" description="Helical" evidence="8">
    <location>
        <begin position="330"/>
        <end position="348"/>
    </location>
</feature>
<feature type="transmembrane region" description="Helical" evidence="8">
    <location>
        <begin position="412"/>
        <end position="432"/>
    </location>
</feature>
<keyword evidence="10" id="KW-1185">Reference proteome</keyword>